<dbReference type="AlphaFoldDB" id="A0A0M3HJ08"/>
<reference evidence="2" key="1">
    <citation type="submission" date="2017-02" db="UniProtKB">
        <authorList>
            <consortium name="WormBaseParasite"/>
        </authorList>
    </citation>
    <scope>IDENTIFICATION</scope>
</reference>
<dbReference type="WBParaSite" id="ALUE_0000150301-mRNA-1">
    <property type="protein sequence ID" value="ALUE_0000150301-mRNA-1"/>
    <property type="gene ID" value="ALUE_0000150301"/>
</dbReference>
<dbReference type="Proteomes" id="UP000036681">
    <property type="component" value="Unplaced"/>
</dbReference>
<organism evidence="1 2">
    <name type="scientific">Ascaris lumbricoides</name>
    <name type="common">Giant roundworm</name>
    <dbReference type="NCBI Taxonomy" id="6252"/>
    <lineage>
        <taxon>Eukaryota</taxon>
        <taxon>Metazoa</taxon>
        <taxon>Ecdysozoa</taxon>
        <taxon>Nematoda</taxon>
        <taxon>Chromadorea</taxon>
        <taxon>Rhabditida</taxon>
        <taxon>Spirurina</taxon>
        <taxon>Ascaridomorpha</taxon>
        <taxon>Ascaridoidea</taxon>
        <taxon>Ascarididae</taxon>
        <taxon>Ascaris</taxon>
    </lineage>
</organism>
<name>A0A0M3HJ08_ASCLU</name>
<evidence type="ECO:0000313" key="1">
    <source>
        <dbReference type="Proteomes" id="UP000036681"/>
    </source>
</evidence>
<evidence type="ECO:0000313" key="2">
    <source>
        <dbReference type="WBParaSite" id="ALUE_0000150301-mRNA-1"/>
    </source>
</evidence>
<accession>A0A0M3HJ08</accession>
<protein>
    <submittedName>
        <fullName evidence="2">Uncharacterized protein</fullName>
    </submittedName>
</protein>
<keyword evidence="1" id="KW-1185">Reference proteome</keyword>
<sequence length="84" mass="9561">MVYAKQGRLVTYLKQEKIRNEIRRQTVDNAQPIMVMTLRASAEAGPSETSNLPVTSIKIAKLKIRQRFQSAPLDICKILEDRCS</sequence>
<proteinExistence type="predicted"/>